<evidence type="ECO:0000256" key="4">
    <source>
        <dbReference type="ARBA" id="ARBA00023136"/>
    </source>
</evidence>
<dbReference type="PANTHER" id="PTHR10846:SF8">
    <property type="entry name" value="INNER MEMBRANE PROTEIN YRBG"/>
    <property type="match status" value="1"/>
</dbReference>
<feature type="transmembrane region" description="Helical" evidence="5">
    <location>
        <begin position="316"/>
        <end position="334"/>
    </location>
</feature>
<keyword evidence="4 5" id="KW-0472">Membrane</keyword>
<evidence type="ECO:0000256" key="3">
    <source>
        <dbReference type="ARBA" id="ARBA00022989"/>
    </source>
</evidence>
<feature type="transmembrane region" description="Helical" evidence="5">
    <location>
        <begin position="249"/>
        <end position="272"/>
    </location>
</feature>
<evidence type="ECO:0000256" key="5">
    <source>
        <dbReference type="SAM" id="Phobius"/>
    </source>
</evidence>
<feature type="domain" description="Sodium/calcium exchanger membrane region" evidence="6">
    <location>
        <begin position="2"/>
        <end position="148"/>
    </location>
</feature>
<feature type="transmembrane region" description="Helical" evidence="5">
    <location>
        <begin position="128"/>
        <end position="149"/>
    </location>
</feature>
<dbReference type="Pfam" id="PF01699">
    <property type="entry name" value="Na_Ca_ex"/>
    <property type="match status" value="2"/>
</dbReference>
<dbReference type="InterPro" id="IPR044880">
    <property type="entry name" value="NCX_ion-bd_dom_sf"/>
</dbReference>
<feature type="transmembrane region" description="Helical" evidence="5">
    <location>
        <begin position="284"/>
        <end position="304"/>
    </location>
</feature>
<keyword evidence="3 5" id="KW-1133">Transmembrane helix</keyword>
<evidence type="ECO:0000313" key="8">
    <source>
        <dbReference type="Proteomes" id="UP001219957"/>
    </source>
</evidence>
<keyword evidence="2 5" id="KW-0812">Transmembrane</keyword>
<name>A0ABY8B3W0_9BACL</name>
<evidence type="ECO:0000256" key="2">
    <source>
        <dbReference type="ARBA" id="ARBA00022692"/>
    </source>
</evidence>
<reference evidence="7 8" key="1">
    <citation type="submission" date="2022-10" db="EMBL/GenBank/DDBJ databases">
        <title>Complete genome sequence of Exiguobacterium profundum TSS-3 isolated from an extremely saline-alkaline spring located in Ixtapa, Chiapas-Mexico.</title>
        <authorList>
            <person name="Rincon-Rosales R."/>
            <person name="Rogel M.A."/>
            <person name="Rincon-Molina C.I."/>
            <person name="Guerrero G."/>
            <person name="Manzano-Gomez L.A."/>
            <person name="Lopez-Lopez A."/>
            <person name="Rincon Molina F.A."/>
            <person name="Martinez-Romero E."/>
        </authorList>
    </citation>
    <scope>NUCLEOTIDE SEQUENCE [LARGE SCALE GENOMIC DNA]</scope>
    <source>
        <strain evidence="7 8">TSS-3</strain>
    </source>
</reference>
<feature type="domain" description="Sodium/calcium exchanger membrane region" evidence="6">
    <location>
        <begin position="184"/>
        <end position="331"/>
    </location>
</feature>
<feature type="transmembrane region" description="Helical" evidence="5">
    <location>
        <begin position="66"/>
        <end position="89"/>
    </location>
</feature>
<gene>
    <name evidence="7" type="ORF">OE059_07040</name>
</gene>
<keyword evidence="8" id="KW-1185">Reference proteome</keyword>
<sequence length="335" mass="35735">MVFVYFLLAAAITVYAAIKLSTYADVMSTKSKMGGLIVGTVLLAGATSLPEVTTSVSAVLINNPDIAIGNMLGSNLFNIFILAMFDLYFRQKRLFNGADREHLYTAMLGLALTLVTMLALILRIDFTILGIGVDALLIAVLYAIGIYWIGKMPKEVSSVATLEASDTSNDHALAELQNPITLRHAIIGFGIAAIVIMAAGTALSITGDQIAVVTGLGSSFVGSFLIAATTSLPEAVAVFMALKLKNVNLAFGSILGSNIFNMLIIAMSDVFYRDGSILADVSSSHLVTSVGITILSIIVMYSILRKQVTKSFKYVLPSLMIVIVYFVSSYLIFIG</sequence>
<proteinExistence type="predicted"/>
<dbReference type="RefSeq" id="WP_275060570.1">
    <property type="nucleotide sequence ID" value="NZ_CP109617.1"/>
</dbReference>
<dbReference type="EMBL" id="CP109617">
    <property type="protein sequence ID" value="WED56601.1"/>
    <property type="molecule type" value="Genomic_DNA"/>
</dbReference>
<organism evidence="7 8">
    <name type="scientific">Exiguobacterium profundum</name>
    <dbReference type="NCBI Taxonomy" id="307643"/>
    <lineage>
        <taxon>Bacteria</taxon>
        <taxon>Bacillati</taxon>
        <taxon>Bacillota</taxon>
        <taxon>Bacilli</taxon>
        <taxon>Bacillales</taxon>
        <taxon>Bacillales Family XII. Incertae Sedis</taxon>
        <taxon>Exiguobacterium</taxon>
    </lineage>
</organism>
<feature type="transmembrane region" description="Helical" evidence="5">
    <location>
        <begin position="101"/>
        <end position="122"/>
    </location>
</feature>
<dbReference type="Gene3D" id="1.20.1420.30">
    <property type="entry name" value="NCX, central ion-binding region"/>
    <property type="match status" value="1"/>
</dbReference>
<evidence type="ECO:0000259" key="6">
    <source>
        <dbReference type="Pfam" id="PF01699"/>
    </source>
</evidence>
<evidence type="ECO:0000313" key="7">
    <source>
        <dbReference type="EMBL" id="WED56601.1"/>
    </source>
</evidence>
<feature type="transmembrane region" description="Helical" evidence="5">
    <location>
        <begin position="219"/>
        <end position="242"/>
    </location>
</feature>
<dbReference type="Proteomes" id="UP001219957">
    <property type="component" value="Chromosome"/>
</dbReference>
<dbReference type="InterPro" id="IPR004481">
    <property type="entry name" value="K/Na/Ca-exchanger"/>
</dbReference>
<accession>A0ABY8B3W0</accession>
<feature type="transmembrane region" description="Helical" evidence="5">
    <location>
        <begin position="185"/>
        <end position="207"/>
    </location>
</feature>
<dbReference type="PANTHER" id="PTHR10846">
    <property type="entry name" value="SODIUM/POTASSIUM/CALCIUM EXCHANGER"/>
    <property type="match status" value="1"/>
</dbReference>
<evidence type="ECO:0000256" key="1">
    <source>
        <dbReference type="ARBA" id="ARBA00004141"/>
    </source>
</evidence>
<dbReference type="InterPro" id="IPR004837">
    <property type="entry name" value="NaCa_Exmemb"/>
</dbReference>
<protein>
    <submittedName>
        <fullName evidence="7">Sodium:calcium antiporter</fullName>
    </submittedName>
</protein>
<comment type="subcellular location">
    <subcellularLocation>
        <location evidence="1">Membrane</location>
        <topology evidence="1">Multi-pass membrane protein</topology>
    </subcellularLocation>
</comment>